<feature type="domain" description="Peptidase S49" evidence="5">
    <location>
        <begin position="138"/>
        <end position="283"/>
    </location>
</feature>
<dbReference type="SUPFAM" id="SSF52096">
    <property type="entry name" value="ClpP/crotonase"/>
    <property type="match status" value="1"/>
</dbReference>
<evidence type="ECO:0000259" key="5">
    <source>
        <dbReference type="Pfam" id="PF01343"/>
    </source>
</evidence>
<dbReference type="Pfam" id="PF01343">
    <property type="entry name" value="Peptidase_S49"/>
    <property type="match status" value="1"/>
</dbReference>
<evidence type="ECO:0000256" key="4">
    <source>
        <dbReference type="ARBA" id="ARBA00022825"/>
    </source>
</evidence>
<dbReference type="CDD" id="cd07022">
    <property type="entry name" value="S49_Sppa_36K_type"/>
    <property type="match status" value="1"/>
</dbReference>
<proteinExistence type="inferred from homology"/>
<dbReference type="EMBL" id="SSDS01000030">
    <property type="protein sequence ID" value="TXG77998.1"/>
    <property type="molecule type" value="Genomic_DNA"/>
</dbReference>
<dbReference type="Gene3D" id="6.20.330.10">
    <property type="match status" value="1"/>
</dbReference>
<evidence type="ECO:0000313" key="7">
    <source>
        <dbReference type="Proteomes" id="UP000321026"/>
    </source>
</evidence>
<evidence type="ECO:0000256" key="3">
    <source>
        <dbReference type="ARBA" id="ARBA00022801"/>
    </source>
</evidence>
<keyword evidence="4" id="KW-0720">Serine protease</keyword>
<comment type="caution">
    <text evidence="6">The sequence shown here is derived from an EMBL/GenBank/DDBJ whole genome shotgun (WGS) entry which is preliminary data.</text>
</comment>
<protein>
    <submittedName>
        <fullName evidence="6">S49 family peptidase</fullName>
    </submittedName>
</protein>
<sequence length="310" mass="33394">MPQLNYPYLASQLFNTPLLCTPALLEAVQQALMPRLTGQVPADAVQALDPRYKELDAELLDMRTSGGVAVIPVHGILTTRRGQVNAQCMEISSYEKLNAWLEAALENDAVEHIVLDMNTPGGAAVGCFDFAERIYQARSIKPITAVINFSAYSAGYMMAAAASEIIIPQTGGVGSIGVIAAHVDLSKAIDAAGLKVTTFYRGDHKNDMSPYEPITDQAAAELNKSLDELYGLFVEKVAEYRGLSTQAVKDTQAGLYRGVEAVKIGLADKVQYPQDAVNQLATQLAEQRAATKSSKASRVRLQAAAMQMQL</sequence>
<dbReference type="InterPro" id="IPR002142">
    <property type="entry name" value="Peptidase_S49"/>
</dbReference>
<gene>
    <name evidence="6" type="ORF">E6Q11_01855</name>
</gene>
<organism evidence="6 7">
    <name type="scientific">Candidatus Dojkabacteria bacterium</name>
    <dbReference type="NCBI Taxonomy" id="2099670"/>
    <lineage>
        <taxon>Bacteria</taxon>
        <taxon>Candidatus Dojkabacteria</taxon>
    </lineage>
</organism>
<evidence type="ECO:0000256" key="1">
    <source>
        <dbReference type="ARBA" id="ARBA00008683"/>
    </source>
</evidence>
<dbReference type="GO" id="GO:0006508">
    <property type="term" value="P:proteolysis"/>
    <property type="evidence" value="ECO:0007669"/>
    <property type="project" value="UniProtKB-KW"/>
</dbReference>
<dbReference type="InterPro" id="IPR033855">
    <property type="entry name" value="Protein_C"/>
</dbReference>
<dbReference type="PANTHER" id="PTHR33209">
    <property type="entry name" value="PROTEASE 4"/>
    <property type="match status" value="1"/>
</dbReference>
<dbReference type="PANTHER" id="PTHR33209:SF1">
    <property type="entry name" value="PEPTIDASE S49 DOMAIN-CONTAINING PROTEIN"/>
    <property type="match status" value="1"/>
</dbReference>
<keyword evidence="3" id="KW-0378">Hydrolase</keyword>
<dbReference type="InterPro" id="IPR029045">
    <property type="entry name" value="ClpP/crotonase-like_dom_sf"/>
</dbReference>
<reference evidence="6 7" key="1">
    <citation type="submission" date="2018-09" db="EMBL/GenBank/DDBJ databases">
        <title>Metagenome Assembled Genomes from an Advanced Water Purification Facility.</title>
        <authorList>
            <person name="Stamps B.W."/>
            <person name="Spear J.R."/>
        </authorList>
    </citation>
    <scope>NUCLEOTIDE SEQUENCE [LARGE SCALE GENOMIC DNA]</scope>
    <source>
        <strain evidence="6">Bin_63_2</strain>
    </source>
</reference>
<dbReference type="Proteomes" id="UP000321026">
    <property type="component" value="Unassembled WGS sequence"/>
</dbReference>
<dbReference type="AlphaFoldDB" id="A0A5C7J9W4"/>
<dbReference type="GO" id="GO:0008236">
    <property type="term" value="F:serine-type peptidase activity"/>
    <property type="evidence" value="ECO:0007669"/>
    <property type="project" value="UniProtKB-KW"/>
</dbReference>
<name>A0A5C7J9W4_9BACT</name>
<evidence type="ECO:0000313" key="6">
    <source>
        <dbReference type="EMBL" id="TXG77998.1"/>
    </source>
</evidence>
<keyword evidence="2" id="KW-0645">Protease</keyword>
<comment type="similarity">
    <text evidence="1">Belongs to the peptidase S49 family.</text>
</comment>
<dbReference type="Gene3D" id="3.90.226.10">
    <property type="entry name" value="2-enoyl-CoA Hydratase, Chain A, domain 1"/>
    <property type="match status" value="1"/>
</dbReference>
<accession>A0A5C7J9W4</accession>
<evidence type="ECO:0000256" key="2">
    <source>
        <dbReference type="ARBA" id="ARBA00022670"/>
    </source>
</evidence>